<dbReference type="Pfam" id="PF20027">
    <property type="entry name" value="DUF6435"/>
    <property type="match status" value="1"/>
</dbReference>
<evidence type="ECO:0000313" key="2">
    <source>
        <dbReference type="Proteomes" id="UP001379949"/>
    </source>
</evidence>
<dbReference type="EMBL" id="JBAKAR010000010">
    <property type="protein sequence ID" value="MEL0613913.1"/>
    <property type="molecule type" value="Genomic_DNA"/>
</dbReference>
<accession>A0ABU9G604</accession>
<gene>
    <name evidence="1" type="ORF">V6242_12225</name>
</gene>
<organism evidence="1 2">
    <name type="scientific">Marinomonas arenicola</name>
    <dbReference type="NCBI Taxonomy" id="569601"/>
    <lineage>
        <taxon>Bacteria</taxon>
        <taxon>Pseudomonadati</taxon>
        <taxon>Pseudomonadota</taxon>
        <taxon>Gammaproteobacteria</taxon>
        <taxon>Oceanospirillales</taxon>
        <taxon>Oceanospirillaceae</taxon>
        <taxon>Marinomonas</taxon>
    </lineage>
</organism>
<dbReference type="InterPro" id="IPR045493">
    <property type="entry name" value="DUF6435"/>
</dbReference>
<proteinExistence type="predicted"/>
<comment type="caution">
    <text evidence="1">The sequence shown here is derived from an EMBL/GenBank/DDBJ whole genome shotgun (WGS) entry which is preliminary data.</text>
</comment>
<protein>
    <submittedName>
        <fullName evidence="1">DUF6435 family protein</fullName>
    </submittedName>
</protein>
<evidence type="ECO:0000313" key="1">
    <source>
        <dbReference type="EMBL" id="MEL0613913.1"/>
    </source>
</evidence>
<dbReference type="NCBIfam" id="NF033487">
    <property type="entry name" value="Lacal_2735_fam"/>
    <property type="match status" value="1"/>
</dbReference>
<reference evidence="1 2" key="1">
    <citation type="submission" date="2024-02" db="EMBL/GenBank/DDBJ databases">
        <title>Bacteria isolated from the canopy kelp, Nereocystis luetkeana.</title>
        <authorList>
            <person name="Pfister C.A."/>
            <person name="Younker I.T."/>
            <person name="Light S.H."/>
        </authorList>
    </citation>
    <scope>NUCLEOTIDE SEQUENCE [LARGE SCALE GENOMIC DNA]</scope>
    <source>
        <strain evidence="1 2">TI.4.07</strain>
    </source>
</reference>
<sequence>MFSFLKSDPVKKLDKEYGQLLEKAMQAQRSGDIKLYSELTAQAEMVRVQIQIAKGD</sequence>
<dbReference type="RefSeq" id="WP_133004304.1">
    <property type="nucleotide sequence ID" value="NZ_BAAAFB010000006.1"/>
</dbReference>
<keyword evidence="2" id="KW-1185">Reference proteome</keyword>
<name>A0ABU9G604_9GAMM</name>
<dbReference type="Proteomes" id="UP001379949">
    <property type="component" value="Unassembled WGS sequence"/>
</dbReference>